<dbReference type="EMBL" id="LXFE01001416">
    <property type="protein sequence ID" value="OLL23622.1"/>
    <property type="molecule type" value="Genomic_DNA"/>
</dbReference>
<protein>
    <submittedName>
        <fullName evidence="2">Uncharacterized protein</fullName>
    </submittedName>
</protein>
<feature type="compositionally biased region" description="Polar residues" evidence="1">
    <location>
        <begin position="123"/>
        <end position="133"/>
    </location>
</feature>
<feature type="compositionally biased region" description="Basic and acidic residues" evidence="1">
    <location>
        <begin position="104"/>
        <end position="113"/>
    </location>
</feature>
<feature type="compositionally biased region" description="Polar residues" evidence="1">
    <location>
        <begin position="224"/>
        <end position="237"/>
    </location>
</feature>
<feature type="region of interest" description="Disordered" evidence="1">
    <location>
        <begin position="21"/>
        <end position="324"/>
    </location>
</feature>
<organism evidence="2 3">
    <name type="scientific">Neolecta irregularis (strain DAH-3)</name>
    <dbReference type="NCBI Taxonomy" id="1198029"/>
    <lineage>
        <taxon>Eukaryota</taxon>
        <taxon>Fungi</taxon>
        <taxon>Dikarya</taxon>
        <taxon>Ascomycota</taxon>
        <taxon>Taphrinomycotina</taxon>
        <taxon>Neolectales</taxon>
        <taxon>Neolectaceae</taxon>
        <taxon>Neolecta</taxon>
    </lineage>
</organism>
<dbReference type="Proteomes" id="UP000186594">
    <property type="component" value="Unassembled WGS sequence"/>
</dbReference>
<feature type="compositionally biased region" description="Polar residues" evidence="1">
    <location>
        <begin position="298"/>
        <end position="308"/>
    </location>
</feature>
<reference evidence="2 3" key="1">
    <citation type="submission" date="2016-04" db="EMBL/GenBank/DDBJ databases">
        <title>Evolutionary innovation and constraint leading to complex multicellularity in the Ascomycota.</title>
        <authorList>
            <person name="Cisse O."/>
            <person name="Nguyen A."/>
            <person name="Hewitt D.A."/>
            <person name="Jedd G."/>
            <person name="Stajich J.E."/>
        </authorList>
    </citation>
    <scope>NUCLEOTIDE SEQUENCE [LARGE SCALE GENOMIC DNA]</scope>
    <source>
        <strain evidence="2 3">DAH-3</strain>
    </source>
</reference>
<keyword evidence="3" id="KW-1185">Reference proteome</keyword>
<dbReference type="STRING" id="1198029.A0A1U7LM48"/>
<sequence>MTLPNEAKAKPVSSLKAFFESKASQEIVESSQQEERTRTKTKIKISFIPVRPIEADESSSRSPSPFRLPEKLGNPEDDSQEIPAVVETTPAIKVETSESVPCEIEEHVEQDSREDLDDDDSGYTESNDISSHEQPILPTKSDAIIEITKEETSSPQSAKAVESRVATKTSTPLKASPTKNLTQTKKTAAQGSSCVKSSMPGSVTRTTAQAKPPCKATDKPNPISRRSLQSSTQSKPPISTRPGVQASDRRTLPTPKAPVLKVPISTSASSNVAKARPKTSATKDPVRAKPPAIDRPNSAGNHVSSSLMKPTAASMARTRKTSQE</sequence>
<name>A0A1U7LM48_NEOID</name>
<gene>
    <name evidence="2" type="ORF">NEOLI_003036</name>
</gene>
<accession>A0A1U7LM48</accession>
<evidence type="ECO:0000313" key="2">
    <source>
        <dbReference type="EMBL" id="OLL23622.1"/>
    </source>
</evidence>
<comment type="caution">
    <text evidence="2">The sequence shown here is derived from an EMBL/GenBank/DDBJ whole genome shotgun (WGS) entry which is preliminary data.</text>
</comment>
<dbReference type="AlphaFoldDB" id="A0A1U7LM48"/>
<evidence type="ECO:0000256" key="1">
    <source>
        <dbReference type="SAM" id="MobiDB-lite"/>
    </source>
</evidence>
<evidence type="ECO:0000313" key="3">
    <source>
        <dbReference type="Proteomes" id="UP000186594"/>
    </source>
</evidence>
<proteinExistence type="predicted"/>
<feature type="compositionally biased region" description="Polar residues" evidence="1">
    <location>
        <begin position="166"/>
        <end position="209"/>
    </location>
</feature>